<dbReference type="Gene3D" id="3.40.50.10140">
    <property type="entry name" value="Toll/interleukin-1 receptor homology (TIR) domain"/>
    <property type="match status" value="1"/>
</dbReference>
<feature type="transmembrane region" description="Helical" evidence="7">
    <location>
        <begin position="797"/>
        <end position="820"/>
    </location>
</feature>
<dbReference type="InterPro" id="IPR032675">
    <property type="entry name" value="LRR_dom_sf"/>
</dbReference>
<dbReference type="InterPro" id="IPR000157">
    <property type="entry name" value="TIR_dom"/>
</dbReference>
<dbReference type="PRINTS" id="PR01537">
    <property type="entry name" value="INTRLKN1R1F"/>
</dbReference>
<feature type="signal peptide" evidence="8">
    <location>
        <begin position="1"/>
        <end position="22"/>
    </location>
</feature>
<dbReference type="AlphaFoldDB" id="A0A1Y0KBY4"/>
<evidence type="ECO:0000256" key="1">
    <source>
        <dbReference type="ARBA" id="ARBA00004167"/>
    </source>
</evidence>
<evidence type="ECO:0000259" key="9">
    <source>
        <dbReference type="PROSITE" id="PS50104"/>
    </source>
</evidence>
<accession>A0A1Y0KBY4</accession>
<reference evidence="10" key="1">
    <citation type="journal article" date="2017" name="Mol. Biol. Evol.">
        <title>Rapidly evolving Toll-3/4 genes encode male-specific Toll-like receptors in Drosophila.</title>
        <authorList>
            <person name="Levin T.C."/>
            <person name="Malik H.S."/>
        </authorList>
    </citation>
    <scope>NUCLEOTIDE SEQUENCE</scope>
</reference>
<gene>
    <name evidence="10" type="primary">MstProx</name>
</gene>
<dbReference type="GO" id="GO:0007165">
    <property type="term" value="P:signal transduction"/>
    <property type="evidence" value="ECO:0007669"/>
    <property type="project" value="InterPro"/>
</dbReference>
<feature type="chain" id="PRO_5013367555" evidence="8">
    <location>
        <begin position="23"/>
        <end position="987"/>
    </location>
</feature>
<dbReference type="SUPFAM" id="SSF52200">
    <property type="entry name" value="Toll/Interleukin receptor TIR domain"/>
    <property type="match status" value="1"/>
</dbReference>
<evidence type="ECO:0000256" key="5">
    <source>
        <dbReference type="ARBA" id="ARBA00022989"/>
    </source>
</evidence>
<keyword evidence="6 7" id="KW-0472">Membrane</keyword>
<dbReference type="Pfam" id="PF13676">
    <property type="entry name" value="TIR_2"/>
    <property type="match status" value="1"/>
</dbReference>
<dbReference type="PANTHER" id="PTHR24365">
    <property type="entry name" value="TOLL-LIKE RECEPTOR"/>
    <property type="match status" value="1"/>
</dbReference>
<dbReference type="Gene3D" id="3.80.10.10">
    <property type="entry name" value="Ribonuclease Inhibitor"/>
    <property type="match status" value="4"/>
</dbReference>
<feature type="domain" description="TIR" evidence="9">
    <location>
        <begin position="847"/>
        <end position="982"/>
    </location>
</feature>
<organism evidence="10">
    <name type="scientific">Drosophila pseudotakahashii</name>
    <dbReference type="NCBI Taxonomy" id="193234"/>
    <lineage>
        <taxon>Eukaryota</taxon>
        <taxon>Metazoa</taxon>
        <taxon>Ecdysozoa</taxon>
        <taxon>Arthropoda</taxon>
        <taxon>Hexapoda</taxon>
        <taxon>Insecta</taxon>
        <taxon>Pterygota</taxon>
        <taxon>Neoptera</taxon>
        <taxon>Endopterygota</taxon>
        <taxon>Diptera</taxon>
        <taxon>Brachycera</taxon>
        <taxon>Muscomorpha</taxon>
        <taxon>Ephydroidea</taxon>
        <taxon>Drosophilidae</taxon>
        <taxon>Drosophila</taxon>
        <taxon>Sophophora</taxon>
    </lineage>
</organism>
<dbReference type="InterPro" id="IPR035897">
    <property type="entry name" value="Toll_tir_struct_dom_sf"/>
</dbReference>
<keyword evidence="2" id="KW-0433">Leucine-rich repeat</keyword>
<dbReference type="InterPro" id="IPR000372">
    <property type="entry name" value="LRRNT"/>
</dbReference>
<dbReference type="EMBL" id="KY451958">
    <property type="protein sequence ID" value="ARU83001.1"/>
    <property type="molecule type" value="Genomic_DNA"/>
</dbReference>
<protein>
    <submittedName>
        <fullName evidence="10">MstProx</fullName>
    </submittedName>
</protein>
<evidence type="ECO:0000256" key="4">
    <source>
        <dbReference type="ARBA" id="ARBA00022729"/>
    </source>
</evidence>
<name>A0A1Y0KBY4_9MUSC</name>
<dbReference type="SUPFAM" id="SSF52058">
    <property type="entry name" value="L domain-like"/>
    <property type="match status" value="2"/>
</dbReference>
<dbReference type="GO" id="GO:0038023">
    <property type="term" value="F:signaling receptor activity"/>
    <property type="evidence" value="ECO:0007669"/>
    <property type="project" value="TreeGrafter"/>
</dbReference>
<dbReference type="SMART" id="SM00013">
    <property type="entry name" value="LRRNT"/>
    <property type="match status" value="2"/>
</dbReference>
<evidence type="ECO:0000256" key="7">
    <source>
        <dbReference type="SAM" id="Phobius"/>
    </source>
</evidence>
<proteinExistence type="predicted"/>
<evidence type="ECO:0000313" key="10">
    <source>
        <dbReference type="EMBL" id="ARU83001.1"/>
    </source>
</evidence>
<dbReference type="SMART" id="SM00255">
    <property type="entry name" value="TIR"/>
    <property type="match status" value="1"/>
</dbReference>
<evidence type="ECO:0000256" key="2">
    <source>
        <dbReference type="ARBA" id="ARBA00022614"/>
    </source>
</evidence>
<keyword evidence="3 7" id="KW-0812">Transmembrane</keyword>
<evidence type="ECO:0000256" key="8">
    <source>
        <dbReference type="SAM" id="SignalP"/>
    </source>
</evidence>
<comment type="subcellular location">
    <subcellularLocation>
        <location evidence="1">Membrane</location>
        <topology evidence="1">Single-pass membrane protein</topology>
    </subcellularLocation>
</comment>
<keyword evidence="4 8" id="KW-0732">Signal</keyword>
<evidence type="ECO:0000256" key="6">
    <source>
        <dbReference type="ARBA" id="ARBA00023136"/>
    </source>
</evidence>
<dbReference type="GO" id="GO:0005886">
    <property type="term" value="C:plasma membrane"/>
    <property type="evidence" value="ECO:0007669"/>
    <property type="project" value="TreeGrafter"/>
</dbReference>
<evidence type="ECO:0000256" key="3">
    <source>
        <dbReference type="ARBA" id="ARBA00022692"/>
    </source>
</evidence>
<sequence>MAAYRIMFVLILVYLNIFLSESKRRKLLEIIPEDYCERYCEGSCNETISEKTCDNEDLNYVLTNEYHLILNDGYAEVKWSTSDPNITDLIPISKEGNVKLKDLIVSDTDHGIRAVDYLQQLGVEQVTRFEKQLSSFEAIERNVHCNNGPKSLILNFRQSVNLCDLIDYIKQTNDNINEIVINANHESENQYLTIDDGIFKGKSNLTSLTFTGFKVENLTTKTFAPLINLQKLVLSKCTIKNLSFLSTLQSSLVHLVLDIPDEVDIKYFTHFPRLKLIKVRNYIPHGNFTGLICKDNMCNFIRGTNGLKCPDMCDCRYIYDDLELNINCSNRGLSEIPNLPISPFGSVNLVFSNNSLAYLPNTTSDGYNMLKKLDVSKNSLTSLSINHLPKKLDYLDISFNQIKEMNRDIVQYLKYVSIFKQTGNQWIVYCDDEPLLHLFKHLKRIIIMREVEVRPIFIKLLPNSPEGFLKYLGQHFLRLGTRKQEYFLINEDQLVPSMINKITDLDKIMNIYEYMEWFHENLPFVNKEYELFYYHHMTGSCPYKCECCQNRTTQNIQIDCRNTFLHNFPNIVAKNVLSTENLSNQIELSLSRNNVSKLTIDMLPKKLSYLDLRNNSFETLDDNVILYLKQSTEIKLSGNPWNCHCKSRSVLSFLRDYEPLEYNLTLNRCNISRADCPDHCVCCFETSTWSSFIVDCRGEGLVNIPDLSDKVTYVDLRNNNITALTPNKQSFLEKRLQASALQLLMLGNPWSCSCEDIENVNFMKSISSNILDFTEINCSNGEKLVSIDQDIICPSGFAYYVALAISVAAVIIAINFMICFRQPLLVWFYEHDICLSLAARRELDETKKFDAFLAFTHKDESLVEEFVEKLELGRPRFRLCFYLRDWLAGESIPDCIGRSVRDSRRIIILMTDNFMKSTWGRLEFRLALHATSQDRCKRLIVVLYPDVKNFDSLDSELRAYMVFNTYLERSHPNFWNKLIYAMPHTKV</sequence>
<dbReference type="PROSITE" id="PS50104">
    <property type="entry name" value="TIR"/>
    <property type="match status" value="1"/>
</dbReference>
<dbReference type="PANTHER" id="PTHR24365:SF530">
    <property type="entry name" value="MSTPROX-RELATED"/>
    <property type="match status" value="1"/>
</dbReference>
<keyword evidence="5 7" id="KW-1133">Transmembrane helix</keyword>